<dbReference type="EMBL" id="FOCI01000010">
    <property type="protein sequence ID" value="SEN15122.1"/>
    <property type="molecule type" value="Genomic_DNA"/>
</dbReference>
<feature type="chain" id="PRO_5011565304" evidence="1">
    <location>
        <begin position="21"/>
        <end position="216"/>
    </location>
</feature>
<organism evidence="2 3">
    <name type="scientific">Loktanella fryxellensis</name>
    <dbReference type="NCBI Taxonomy" id="245187"/>
    <lineage>
        <taxon>Bacteria</taxon>
        <taxon>Pseudomonadati</taxon>
        <taxon>Pseudomonadota</taxon>
        <taxon>Alphaproteobacteria</taxon>
        <taxon>Rhodobacterales</taxon>
        <taxon>Roseobacteraceae</taxon>
        <taxon>Loktanella</taxon>
    </lineage>
</organism>
<accession>A0A1H8E6L4</accession>
<reference evidence="2 3" key="1">
    <citation type="submission" date="2016-10" db="EMBL/GenBank/DDBJ databases">
        <authorList>
            <person name="de Groot N.N."/>
        </authorList>
    </citation>
    <scope>NUCLEOTIDE SEQUENCE [LARGE SCALE GENOMIC DNA]</scope>
    <source>
        <strain evidence="2 3">DSM 16213</strain>
    </source>
</reference>
<feature type="signal peptide" evidence="1">
    <location>
        <begin position="1"/>
        <end position="20"/>
    </location>
</feature>
<dbReference type="RefSeq" id="WP_089902112.1">
    <property type="nucleotide sequence ID" value="NZ_FOCI01000010.1"/>
</dbReference>
<proteinExistence type="predicted"/>
<evidence type="ECO:0000313" key="3">
    <source>
        <dbReference type="Proteomes" id="UP000199585"/>
    </source>
</evidence>
<dbReference type="Proteomes" id="UP000199585">
    <property type="component" value="Unassembled WGS sequence"/>
</dbReference>
<keyword evidence="3" id="KW-1185">Reference proteome</keyword>
<gene>
    <name evidence="2" type="ORF">SAMN04488003_11011</name>
</gene>
<dbReference type="OrthoDB" id="7723416at2"/>
<dbReference type="STRING" id="245187.SAMN04488003_11011"/>
<protein>
    <submittedName>
        <fullName evidence="2">Uncharacterized protein</fullName>
    </submittedName>
</protein>
<evidence type="ECO:0000313" key="2">
    <source>
        <dbReference type="EMBL" id="SEN15122.1"/>
    </source>
</evidence>
<keyword evidence="1" id="KW-0732">Signal</keyword>
<dbReference type="AlphaFoldDB" id="A0A1H8E6L4"/>
<evidence type="ECO:0000256" key="1">
    <source>
        <dbReference type="SAM" id="SignalP"/>
    </source>
</evidence>
<sequence>MMTRLPLTIALTLLTNAAQAQDRSFALTLGDRQIGTLAFAGSGANASLLSTLDNTPLGVADGTFQAAATASGDTVGYQGANRGSKTRDIAYARTGGTVTTVTVMPADDMTDLSVATAVPAGTLTPPEVFGQLANGTTCPNPMALYDGRRVAQIATTAMADAGGTVTCDISYRVVLGKGHLSPFNFKSLAMQAEYRGGAFARLTVSAGGFDVNILAQ</sequence>
<name>A0A1H8E6L4_9RHOB</name>